<comment type="caution">
    <text evidence="2">The sequence shown here is derived from an EMBL/GenBank/DDBJ whole genome shotgun (WGS) entry which is preliminary data.</text>
</comment>
<accession>A0A2A5RWZ3</accession>
<sequence length="215" mass="24462">MTEETYKEKILEIEEKLTAENRQYFDAFYEKILAKGAIKYKEKAMLETVYNLLLDLLDAQVGGQKARVYFGVSSDELAENMLKKMPKSSPAEIRGILYYVAGSALFWQFFGNINWFSNQPVAISWVEYLVGGLVYVLAAYIFFTVVIKNIAGKSTMMTYLIGGGFFIFIIGTFVVTQLLFGHIQVFYINAWLAKLIGIILAIGYGLWTYSFSKDK</sequence>
<dbReference type="SUPFAM" id="SSF158560">
    <property type="entry name" value="BH3980-like"/>
    <property type="match status" value="1"/>
</dbReference>
<reference evidence="2 3" key="1">
    <citation type="submission" date="2014-12" db="EMBL/GenBank/DDBJ databases">
        <title>Draft genome sequences of 10 type strains of Lactococcus.</title>
        <authorList>
            <person name="Sun Z."/>
            <person name="Zhong Z."/>
            <person name="Liu W."/>
            <person name="Zhang W."/>
            <person name="Zhang H."/>
        </authorList>
    </citation>
    <scope>NUCLEOTIDE SEQUENCE [LARGE SCALE GENOMIC DNA]</scope>
    <source>
        <strain evidence="2 3">DSM 20686</strain>
    </source>
</reference>
<protein>
    <submittedName>
        <fullName evidence="2">Uncharacterized protein</fullName>
    </submittedName>
</protein>
<dbReference type="STRING" id="1348632.GCA_001591745_01555"/>
<feature type="transmembrane region" description="Helical" evidence="1">
    <location>
        <begin position="128"/>
        <end position="147"/>
    </location>
</feature>
<feature type="transmembrane region" description="Helical" evidence="1">
    <location>
        <begin position="159"/>
        <end position="180"/>
    </location>
</feature>
<feature type="transmembrane region" description="Helical" evidence="1">
    <location>
        <begin position="186"/>
        <end position="207"/>
    </location>
</feature>
<evidence type="ECO:0000313" key="3">
    <source>
        <dbReference type="Proteomes" id="UP000242246"/>
    </source>
</evidence>
<organism evidence="2 3">
    <name type="scientific">Pseudolactococcus plantarum</name>
    <dbReference type="NCBI Taxonomy" id="1365"/>
    <lineage>
        <taxon>Bacteria</taxon>
        <taxon>Bacillati</taxon>
        <taxon>Bacillota</taxon>
        <taxon>Bacilli</taxon>
        <taxon>Lactobacillales</taxon>
        <taxon>Streptococcaceae</taxon>
        <taxon>Pseudolactococcus</taxon>
    </lineage>
</organism>
<keyword evidence="1" id="KW-1133">Transmembrane helix</keyword>
<feature type="transmembrane region" description="Helical" evidence="1">
    <location>
        <begin position="96"/>
        <end position="116"/>
    </location>
</feature>
<proteinExistence type="predicted"/>
<dbReference type="AlphaFoldDB" id="A0A2A5RWZ3"/>
<keyword evidence="3" id="KW-1185">Reference proteome</keyword>
<evidence type="ECO:0000313" key="2">
    <source>
        <dbReference type="EMBL" id="PCS05766.1"/>
    </source>
</evidence>
<dbReference type="EMBL" id="JXJX01000012">
    <property type="protein sequence ID" value="PCS05766.1"/>
    <property type="molecule type" value="Genomic_DNA"/>
</dbReference>
<keyword evidence="1" id="KW-0472">Membrane</keyword>
<dbReference type="RefSeq" id="WP_068164115.1">
    <property type="nucleotide sequence ID" value="NZ_JXJX01000012.1"/>
</dbReference>
<gene>
    <name evidence="2" type="ORF">RU87_GL000476</name>
</gene>
<keyword evidence="1" id="KW-0812">Transmembrane</keyword>
<evidence type="ECO:0000256" key="1">
    <source>
        <dbReference type="SAM" id="Phobius"/>
    </source>
</evidence>
<name>A0A2A5RWZ3_9LACT</name>
<dbReference type="Proteomes" id="UP000242246">
    <property type="component" value="Unassembled WGS sequence"/>
</dbReference>
<dbReference type="OrthoDB" id="1655249at2"/>